<evidence type="ECO:0000256" key="2">
    <source>
        <dbReference type="ARBA" id="ARBA00022771"/>
    </source>
</evidence>
<sequence>MSRDNEDREEYSTTEQFERRRVASLVHEDEEDNSTCSKRPRKCTSIVWSEFEKFIDGDGMKKAKCKWCEVSYTASHGTKKLLHHLDTCPNREVNVDGSVVQFDQGVFRDMLARAIIKHNYTYSFVEHEATRELFSYPNPNVKHISRFTARSDV</sequence>
<dbReference type="PANTHER" id="PTHR34396">
    <property type="entry name" value="OS03G0264950 PROTEIN-RELATED"/>
    <property type="match status" value="1"/>
</dbReference>
<keyword evidence="3" id="KW-0862">Zinc</keyword>
<keyword evidence="1" id="KW-0479">Metal-binding</keyword>
<evidence type="ECO:0000313" key="8">
    <source>
        <dbReference type="Proteomes" id="UP001634007"/>
    </source>
</evidence>
<keyword evidence="8" id="KW-1185">Reference proteome</keyword>
<proteinExistence type="predicted"/>
<evidence type="ECO:0000256" key="1">
    <source>
        <dbReference type="ARBA" id="ARBA00022723"/>
    </source>
</evidence>
<evidence type="ECO:0000256" key="5">
    <source>
        <dbReference type="SAM" id="MobiDB-lite"/>
    </source>
</evidence>
<evidence type="ECO:0000256" key="3">
    <source>
        <dbReference type="ARBA" id="ARBA00022833"/>
    </source>
</evidence>
<dbReference type="EMBL" id="JBJKBG010000008">
    <property type="protein sequence ID" value="KAL3728814.1"/>
    <property type="molecule type" value="Genomic_DNA"/>
</dbReference>
<dbReference type="SUPFAM" id="SSF57667">
    <property type="entry name" value="beta-beta-alpha zinc fingers"/>
    <property type="match status" value="1"/>
</dbReference>
<dbReference type="InterPro" id="IPR036236">
    <property type="entry name" value="Znf_C2H2_sf"/>
</dbReference>
<comment type="caution">
    <text evidence="7">The sequence shown here is derived from an EMBL/GenBank/DDBJ whole genome shotgun (WGS) entry which is preliminary data.</text>
</comment>
<feature type="region of interest" description="Disordered" evidence="5">
    <location>
        <begin position="1"/>
        <end position="38"/>
    </location>
</feature>
<dbReference type="InterPro" id="IPR053031">
    <property type="entry name" value="Cuticle_assoc_protein"/>
</dbReference>
<dbReference type="Proteomes" id="UP001634007">
    <property type="component" value="Unassembled WGS sequence"/>
</dbReference>
<keyword evidence="2 4" id="KW-0863">Zinc-finger</keyword>
<dbReference type="PANTHER" id="PTHR34396:SF24">
    <property type="entry name" value="BED-TYPE DOMAIN-CONTAINING PROTEIN"/>
    <property type="match status" value="1"/>
</dbReference>
<dbReference type="InterPro" id="IPR003656">
    <property type="entry name" value="Znf_BED"/>
</dbReference>
<dbReference type="Pfam" id="PF02892">
    <property type="entry name" value="zf-BED"/>
    <property type="match status" value="1"/>
</dbReference>
<evidence type="ECO:0000313" key="7">
    <source>
        <dbReference type="EMBL" id="KAL3728814.1"/>
    </source>
</evidence>
<gene>
    <name evidence="7" type="ORF">ACJRO7_033401</name>
</gene>
<feature type="domain" description="BED-type" evidence="6">
    <location>
        <begin position="42"/>
        <end position="95"/>
    </location>
</feature>
<evidence type="ECO:0000259" key="6">
    <source>
        <dbReference type="PROSITE" id="PS50808"/>
    </source>
</evidence>
<dbReference type="GO" id="GO:0008270">
    <property type="term" value="F:zinc ion binding"/>
    <property type="evidence" value="ECO:0007669"/>
    <property type="project" value="UniProtKB-KW"/>
</dbReference>
<protein>
    <recommendedName>
        <fullName evidence="6">BED-type domain-containing protein</fullName>
    </recommendedName>
</protein>
<name>A0ABD3JRE6_EUCGL</name>
<organism evidence="7 8">
    <name type="scientific">Eucalyptus globulus</name>
    <name type="common">Tasmanian blue gum</name>
    <dbReference type="NCBI Taxonomy" id="34317"/>
    <lineage>
        <taxon>Eukaryota</taxon>
        <taxon>Viridiplantae</taxon>
        <taxon>Streptophyta</taxon>
        <taxon>Embryophyta</taxon>
        <taxon>Tracheophyta</taxon>
        <taxon>Spermatophyta</taxon>
        <taxon>Magnoliopsida</taxon>
        <taxon>eudicotyledons</taxon>
        <taxon>Gunneridae</taxon>
        <taxon>Pentapetalae</taxon>
        <taxon>rosids</taxon>
        <taxon>malvids</taxon>
        <taxon>Myrtales</taxon>
        <taxon>Myrtaceae</taxon>
        <taxon>Myrtoideae</taxon>
        <taxon>Eucalypteae</taxon>
        <taxon>Eucalyptus</taxon>
    </lineage>
</organism>
<dbReference type="SMART" id="SM00614">
    <property type="entry name" value="ZnF_BED"/>
    <property type="match status" value="1"/>
</dbReference>
<feature type="non-terminal residue" evidence="7">
    <location>
        <position position="153"/>
    </location>
</feature>
<dbReference type="AlphaFoldDB" id="A0ABD3JRE6"/>
<evidence type="ECO:0000256" key="4">
    <source>
        <dbReference type="PROSITE-ProRule" id="PRU00027"/>
    </source>
</evidence>
<dbReference type="PROSITE" id="PS50808">
    <property type="entry name" value="ZF_BED"/>
    <property type="match status" value="1"/>
</dbReference>
<accession>A0ABD3JRE6</accession>
<reference evidence="7 8" key="1">
    <citation type="submission" date="2024-11" db="EMBL/GenBank/DDBJ databases">
        <title>Chromosome-level genome assembly of Eucalyptus globulus Labill. provides insights into its genome evolution.</title>
        <authorList>
            <person name="Li X."/>
        </authorList>
    </citation>
    <scope>NUCLEOTIDE SEQUENCE [LARGE SCALE GENOMIC DNA]</scope>
    <source>
        <strain evidence="7">CL2024</strain>
        <tissue evidence="7">Fresh tender leaves</tissue>
    </source>
</reference>